<organism evidence="2 3">
    <name type="scientific">Rangifer tarandus platyrhynchus</name>
    <name type="common">Svalbard reindeer</name>
    <dbReference type="NCBI Taxonomy" id="3082113"/>
    <lineage>
        <taxon>Eukaryota</taxon>
        <taxon>Metazoa</taxon>
        <taxon>Chordata</taxon>
        <taxon>Craniata</taxon>
        <taxon>Vertebrata</taxon>
        <taxon>Euteleostomi</taxon>
        <taxon>Mammalia</taxon>
        <taxon>Eutheria</taxon>
        <taxon>Laurasiatheria</taxon>
        <taxon>Artiodactyla</taxon>
        <taxon>Ruminantia</taxon>
        <taxon>Pecora</taxon>
        <taxon>Cervidae</taxon>
        <taxon>Odocoileinae</taxon>
        <taxon>Rangifer</taxon>
    </lineage>
</organism>
<accession>A0ABN8YCB0</accession>
<dbReference type="Proteomes" id="UP001176941">
    <property type="component" value="Chromosome 18"/>
</dbReference>
<gene>
    <name evidence="2" type="ORF">MRATA1EN1_LOCUS8137</name>
</gene>
<dbReference type="EMBL" id="OX459954">
    <property type="protein sequence ID" value="CAI9159175.1"/>
    <property type="molecule type" value="Genomic_DNA"/>
</dbReference>
<feature type="region of interest" description="Disordered" evidence="1">
    <location>
        <begin position="1"/>
        <end position="237"/>
    </location>
</feature>
<evidence type="ECO:0000256" key="1">
    <source>
        <dbReference type="SAM" id="MobiDB-lite"/>
    </source>
</evidence>
<protein>
    <submittedName>
        <fullName evidence="2">Uncharacterized protein</fullName>
    </submittedName>
</protein>
<reference evidence="2" key="1">
    <citation type="submission" date="2023-04" db="EMBL/GenBank/DDBJ databases">
        <authorList>
            <consortium name="ELIXIR-Norway"/>
        </authorList>
    </citation>
    <scope>NUCLEOTIDE SEQUENCE [LARGE SCALE GENOMIC DNA]</scope>
</reference>
<evidence type="ECO:0000313" key="3">
    <source>
        <dbReference type="Proteomes" id="UP001176941"/>
    </source>
</evidence>
<evidence type="ECO:0000313" key="2">
    <source>
        <dbReference type="EMBL" id="CAI9159175.1"/>
    </source>
</evidence>
<keyword evidence="3" id="KW-1185">Reference proteome</keyword>
<feature type="compositionally biased region" description="Polar residues" evidence="1">
    <location>
        <begin position="202"/>
        <end position="215"/>
    </location>
</feature>
<sequence length="237" mass="24787">MENFWAGACALGEGGSPGTGVPVPREAPSQAGPTGSCAVLENQAKQGLKCVNSPWTVAPDRRRAPRRRTAQQATQRAHTAPAVQRAGPGSRQTAGAKGGTGAPAEGRHTDVGSAHNPPGTALRPRVQAVSRKKPTLALQRRGQPGELKKGTQAPRRRGCTSEPGAESHAHKRRGGESEFRGKGSPHTSPRCRRIRTSACLASFSQQCRAGQGNRSTGRDPRDEQAAGGTAVRLRGPP</sequence>
<feature type="compositionally biased region" description="Low complexity" evidence="1">
    <location>
        <begin position="70"/>
        <end position="82"/>
    </location>
</feature>
<proteinExistence type="predicted"/>
<name>A0ABN8YCB0_RANTA</name>